<dbReference type="OrthoDB" id="3211023at2"/>
<evidence type="ECO:0000313" key="2">
    <source>
        <dbReference type="EMBL" id="KAA8885638.1"/>
    </source>
</evidence>
<name>A0A5N0E895_9NOCA</name>
<sequence>MISTRTLRPTSDTTLSMLISAPAKPVAVVVVLPAMGVAANYYKDFTAQLSGHDIAAIVVDLRGQGDSVPKSSRSANWVHADLVDVDLPAALELGGQEFAGLPIFLVGHSFGGHLALQRAARAPEGLTGVVLIASGSVWYRTYDGLIRTRNLVFGQWFGLIARTLGYFPGDRLGFGGRQAAGVMTTWARQVRSGIMTDDGIATGNGVFGFALPLLTVRIERDDLATEAGVRSLAEAAPDAPHTDWIYTSAEAGGRLDHFRWTKHSGPLAARLRSWMNTIVPGIESAPGTTLSERNS</sequence>
<dbReference type="Pfam" id="PF12146">
    <property type="entry name" value="Hydrolase_4"/>
    <property type="match status" value="1"/>
</dbReference>
<protein>
    <submittedName>
        <fullName evidence="2">Alpha/beta fold hydrolase</fullName>
    </submittedName>
</protein>
<evidence type="ECO:0000259" key="1">
    <source>
        <dbReference type="Pfam" id="PF12146"/>
    </source>
</evidence>
<dbReference type="RefSeq" id="WP_150405196.1">
    <property type="nucleotide sequence ID" value="NZ_VXLC01000015.1"/>
</dbReference>
<dbReference type="EMBL" id="VXLC01000015">
    <property type="protein sequence ID" value="KAA8885638.1"/>
    <property type="molecule type" value="Genomic_DNA"/>
</dbReference>
<proteinExistence type="predicted"/>
<gene>
    <name evidence="2" type="ORF">F3087_28825</name>
</gene>
<dbReference type="Proteomes" id="UP000323876">
    <property type="component" value="Unassembled WGS sequence"/>
</dbReference>
<comment type="caution">
    <text evidence="2">The sequence shown here is derived from an EMBL/GenBank/DDBJ whole genome shotgun (WGS) entry which is preliminary data.</text>
</comment>
<dbReference type="Gene3D" id="3.40.50.1820">
    <property type="entry name" value="alpha/beta hydrolase"/>
    <property type="match status" value="1"/>
</dbReference>
<dbReference type="GO" id="GO:0016787">
    <property type="term" value="F:hydrolase activity"/>
    <property type="evidence" value="ECO:0007669"/>
    <property type="project" value="UniProtKB-KW"/>
</dbReference>
<dbReference type="PIRSF" id="PIRSF037442">
    <property type="entry name" value="UCP037442_abhydr"/>
    <property type="match status" value="1"/>
</dbReference>
<dbReference type="SUPFAM" id="SSF53474">
    <property type="entry name" value="alpha/beta-Hydrolases"/>
    <property type="match status" value="1"/>
</dbReference>
<dbReference type="InterPro" id="IPR022742">
    <property type="entry name" value="Hydrolase_4"/>
</dbReference>
<evidence type="ECO:0000313" key="3">
    <source>
        <dbReference type="Proteomes" id="UP000323876"/>
    </source>
</evidence>
<feature type="domain" description="Serine aminopeptidase S33" evidence="1">
    <location>
        <begin position="24"/>
        <end position="164"/>
    </location>
</feature>
<keyword evidence="3" id="KW-1185">Reference proteome</keyword>
<accession>A0A5N0E895</accession>
<keyword evidence="2" id="KW-0378">Hydrolase</keyword>
<dbReference type="InterPro" id="IPR029058">
    <property type="entry name" value="AB_hydrolase_fold"/>
</dbReference>
<dbReference type="InterPro" id="IPR017208">
    <property type="entry name" value="UCP037442_abhydr"/>
</dbReference>
<organism evidence="2 3">
    <name type="scientific">Nocardia colli</name>
    <dbReference type="NCBI Taxonomy" id="2545717"/>
    <lineage>
        <taxon>Bacteria</taxon>
        <taxon>Bacillati</taxon>
        <taxon>Actinomycetota</taxon>
        <taxon>Actinomycetes</taxon>
        <taxon>Mycobacteriales</taxon>
        <taxon>Nocardiaceae</taxon>
        <taxon>Nocardia</taxon>
    </lineage>
</organism>
<reference evidence="2 3" key="1">
    <citation type="submission" date="2019-09" db="EMBL/GenBank/DDBJ databases">
        <authorList>
            <person name="Wang X."/>
        </authorList>
    </citation>
    <scope>NUCLEOTIDE SEQUENCE [LARGE SCALE GENOMIC DNA]</scope>
    <source>
        <strain evidence="2 3">CICC 11023</strain>
    </source>
</reference>
<dbReference type="AlphaFoldDB" id="A0A5N0E895"/>